<evidence type="ECO:0000256" key="4">
    <source>
        <dbReference type="ARBA" id="ARBA00022725"/>
    </source>
</evidence>
<dbReference type="EMBL" id="JADBJN010000003">
    <property type="protein sequence ID" value="KAG5670646.1"/>
    <property type="molecule type" value="Genomic_DNA"/>
</dbReference>
<accession>A0A9J6BML5</accession>
<dbReference type="GO" id="GO:0004984">
    <property type="term" value="F:olfactory receptor activity"/>
    <property type="evidence" value="ECO:0007669"/>
    <property type="project" value="InterPro"/>
</dbReference>
<dbReference type="InterPro" id="IPR004117">
    <property type="entry name" value="7tm6_olfct_rcpt"/>
</dbReference>
<protein>
    <submittedName>
        <fullName evidence="10">Uncharacterized protein</fullName>
    </submittedName>
</protein>
<keyword evidence="3" id="KW-0812">Transmembrane</keyword>
<keyword evidence="2" id="KW-0716">Sensory transduction</keyword>
<evidence type="ECO:0000256" key="1">
    <source>
        <dbReference type="ARBA" id="ARBA00004141"/>
    </source>
</evidence>
<keyword evidence="4" id="KW-0552">Olfaction</keyword>
<comment type="caution">
    <text evidence="10">The sequence shown here is derived from an EMBL/GenBank/DDBJ whole genome shotgun (WGS) entry which is preliminary data.</text>
</comment>
<gene>
    <name evidence="10" type="ORF">PVAND_000894</name>
</gene>
<keyword evidence="5" id="KW-1133">Transmembrane helix</keyword>
<keyword evidence="8" id="KW-0807">Transducer</keyword>
<dbReference type="AlphaFoldDB" id="A0A9J6BML5"/>
<evidence type="ECO:0000256" key="7">
    <source>
        <dbReference type="ARBA" id="ARBA00023170"/>
    </source>
</evidence>
<evidence type="ECO:0000313" key="11">
    <source>
        <dbReference type="Proteomes" id="UP001107558"/>
    </source>
</evidence>
<keyword evidence="7" id="KW-0675">Receptor</keyword>
<evidence type="ECO:0000256" key="2">
    <source>
        <dbReference type="ARBA" id="ARBA00022606"/>
    </source>
</evidence>
<dbReference type="Pfam" id="PF02949">
    <property type="entry name" value="7tm_6"/>
    <property type="match status" value="1"/>
</dbReference>
<dbReference type="GO" id="GO:0005549">
    <property type="term" value="F:odorant binding"/>
    <property type="evidence" value="ECO:0007669"/>
    <property type="project" value="InterPro"/>
</dbReference>
<organism evidence="10 11">
    <name type="scientific">Polypedilum vanderplanki</name>
    <name type="common">Sleeping chironomid midge</name>
    <dbReference type="NCBI Taxonomy" id="319348"/>
    <lineage>
        <taxon>Eukaryota</taxon>
        <taxon>Metazoa</taxon>
        <taxon>Ecdysozoa</taxon>
        <taxon>Arthropoda</taxon>
        <taxon>Hexapoda</taxon>
        <taxon>Insecta</taxon>
        <taxon>Pterygota</taxon>
        <taxon>Neoptera</taxon>
        <taxon>Endopterygota</taxon>
        <taxon>Diptera</taxon>
        <taxon>Nematocera</taxon>
        <taxon>Chironomoidea</taxon>
        <taxon>Chironomidae</taxon>
        <taxon>Chironominae</taxon>
        <taxon>Polypedilum</taxon>
        <taxon>Polypedilum</taxon>
    </lineage>
</organism>
<evidence type="ECO:0000256" key="8">
    <source>
        <dbReference type="ARBA" id="ARBA00023224"/>
    </source>
</evidence>
<keyword evidence="11" id="KW-1185">Reference proteome</keyword>
<feature type="region of interest" description="Disordered" evidence="9">
    <location>
        <begin position="98"/>
        <end position="126"/>
    </location>
</feature>
<evidence type="ECO:0000313" key="10">
    <source>
        <dbReference type="EMBL" id="KAG5670646.1"/>
    </source>
</evidence>
<keyword evidence="6" id="KW-0472">Membrane</keyword>
<comment type="subcellular location">
    <subcellularLocation>
        <location evidence="1">Membrane</location>
        <topology evidence="1">Multi-pass membrane protein</topology>
    </subcellularLocation>
</comment>
<proteinExistence type="predicted"/>
<reference evidence="10" key="1">
    <citation type="submission" date="2021-03" db="EMBL/GenBank/DDBJ databases">
        <title>Chromosome level genome of the anhydrobiotic midge Polypedilum vanderplanki.</title>
        <authorList>
            <person name="Yoshida Y."/>
            <person name="Kikawada T."/>
            <person name="Gusev O."/>
        </authorList>
    </citation>
    <scope>NUCLEOTIDE SEQUENCE</scope>
    <source>
        <strain evidence="10">NIAS01</strain>
        <tissue evidence="10">Whole body or cell culture</tissue>
    </source>
</reference>
<dbReference type="GO" id="GO:0016020">
    <property type="term" value="C:membrane"/>
    <property type="evidence" value="ECO:0007669"/>
    <property type="project" value="UniProtKB-SubCell"/>
</dbReference>
<dbReference type="GO" id="GO:0007165">
    <property type="term" value="P:signal transduction"/>
    <property type="evidence" value="ECO:0007669"/>
    <property type="project" value="UniProtKB-KW"/>
</dbReference>
<evidence type="ECO:0000256" key="9">
    <source>
        <dbReference type="SAM" id="MobiDB-lite"/>
    </source>
</evidence>
<evidence type="ECO:0000256" key="3">
    <source>
        <dbReference type="ARBA" id="ARBA00022692"/>
    </source>
</evidence>
<feature type="compositionally biased region" description="Polar residues" evidence="9">
    <location>
        <begin position="113"/>
        <end position="123"/>
    </location>
</feature>
<dbReference type="Proteomes" id="UP001107558">
    <property type="component" value="Chromosome 3"/>
</dbReference>
<evidence type="ECO:0000256" key="5">
    <source>
        <dbReference type="ARBA" id="ARBA00022989"/>
    </source>
</evidence>
<dbReference type="OrthoDB" id="10070859at2759"/>
<evidence type="ECO:0000256" key="6">
    <source>
        <dbReference type="ARBA" id="ARBA00023136"/>
    </source>
</evidence>
<sequence>MTFTDDEVRIGVVLVTISGVAWRITTADGSACFGMEGTEFDHCGRQQCLRNNSMSHGLLYPEFQHRQPPPTYQASMQEYRLRLLLLDRDRSHGRRIVNAVSNPQSSSSPPPTYRSNTGSQLRSTSDRSGKDCCGQWFNGPPLRFLVALVALGRVACTLGGATLGSIALAGSPTSHLTAGLLMTDNEKCCRLQLEVFYNLIKFGAYLNGAFLQIFLLSFFCEKLRTSSENIAKKIANSNWYMCKDIGMKKNYQMVLLKAQQPVELTALNFLESTLKFFTHMETWFNYEDLSPKPDATPDDSIARNFNENSTQIETTTRSENEVRKRRNLADSMFTTRKEFID</sequence>
<name>A0A9J6BML5_POLVA</name>